<dbReference type="EMBL" id="BK059118">
    <property type="protein sequence ID" value="DAE32196.1"/>
    <property type="molecule type" value="Genomic_DNA"/>
</dbReference>
<sequence>MKQIIWSNDSFMDDEAREYYQDCQREYLEDDGYTVSDEEWGEEVCRWLDDERMNLNVQVDGVIIAFGDLGLWRGRRQGYQILGSNVADILHSSYIDSEWYGDCYNIRGRMTHHDGTNYALYRVAKSREDAERIAERIYNLEIDEKGFRKLTRSLYPYVADVYGWIVRWRKPA</sequence>
<protein>
    <submittedName>
        <fullName evidence="1">Uncharacterized protein</fullName>
    </submittedName>
</protein>
<organism evidence="1">
    <name type="scientific">virus sp. ctLpa4</name>
    <dbReference type="NCBI Taxonomy" id="2825814"/>
    <lineage>
        <taxon>Viruses</taxon>
    </lineage>
</organism>
<name>A0A8S5RMG5_9VIRU</name>
<evidence type="ECO:0000313" key="1">
    <source>
        <dbReference type="EMBL" id="DAE32196.1"/>
    </source>
</evidence>
<reference evidence="1" key="1">
    <citation type="journal article" date="2021" name="Proc. Natl. Acad. Sci. U.S.A.">
        <title>A Catalog of Tens of Thousands of Viruses from Human Metagenomes Reveals Hidden Associations with Chronic Diseases.</title>
        <authorList>
            <person name="Tisza M.J."/>
            <person name="Buck C.B."/>
        </authorList>
    </citation>
    <scope>NUCLEOTIDE SEQUENCE</scope>
    <source>
        <strain evidence="1">CtLpa4</strain>
    </source>
</reference>
<proteinExistence type="predicted"/>
<accession>A0A8S5RMG5</accession>